<reference evidence="2" key="2">
    <citation type="submission" date="2022-01" db="EMBL/GenBank/DDBJ databases">
        <authorList>
            <person name="Yamashiro T."/>
            <person name="Shiraishi A."/>
            <person name="Satake H."/>
            <person name="Nakayama K."/>
        </authorList>
    </citation>
    <scope>NUCLEOTIDE SEQUENCE</scope>
</reference>
<organism evidence="2 3">
    <name type="scientific">Tanacetum coccineum</name>
    <dbReference type="NCBI Taxonomy" id="301880"/>
    <lineage>
        <taxon>Eukaryota</taxon>
        <taxon>Viridiplantae</taxon>
        <taxon>Streptophyta</taxon>
        <taxon>Embryophyta</taxon>
        <taxon>Tracheophyta</taxon>
        <taxon>Spermatophyta</taxon>
        <taxon>Magnoliopsida</taxon>
        <taxon>eudicotyledons</taxon>
        <taxon>Gunneridae</taxon>
        <taxon>Pentapetalae</taxon>
        <taxon>asterids</taxon>
        <taxon>campanulids</taxon>
        <taxon>Asterales</taxon>
        <taxon>Asteraceae</taxon>
        <taxon>Asteroideae</taxon>
        <taxon>Anthemideae</taxon>
        <taxon>Anthemidinae</taxon>
        <taxon>Tanacetum</taxon>
    </lineage>
</organism>
<comment type="caution">
    <text evidence="2">The sequence shown here is derived from an EMBL/GenBank/DDBJ whole genome shotgun (WGS) entry which is preliminary data.</text>
</comment>
<gene>
    <name evidence="2" type="ORF">Tco_0840360</name>
</gene>
<dbReference type="EMBL" id="BQNB010012623">
    <property type="protein sequence ID" value="GJT05898.1"/>
    <property type="molecule type" value="Genomic_DNA"/>
</dbReference>
<reference evidence="2" key="1">
    <citation type="journal article" date="2022" name="Int. J. Mol. Sci.">
        <title>Draft Genome of Tanacetum Coccineum: Genomic Comparison of Closely Related Tanacetum-Family Plants.</title>
        <authorList>
            <person name="Yamashiro T."/>
            <person name="Shiraishi A."/>
            <person name="Nakayama K."/>
            <person name="Satake H."/>
        </authorList>
    </citation>
    <scope>NUCLEOTIDE SEQUENCE</scope>
</reference>
<name>A0ABQ5AXA1_9ASTR</name>
<dbReference type="Proteomes" id="UP001151760">
    <property type="component" value="Unassembled WGS sequence"/>
</dbReference>
<protein>
    <submittedName>
        <fullName evidence="2">Uncharacterized protein</fullName>
    </submittedName>
</protein>
<feature type="region of interest" description="Disordered" evidence="1">
    <location>
        <begin position="122"/>
        <end position="146"/>
    </location>
</feature>
<proteinExistence type="predicted"/>
<accession>A0ABQ5AXA1</accession>
<evidence type="ECO:0000313" key="3">
    <source>
        <dbReference type="Proteomes" id="UP001151760"/>
    </source>
</evidence>
<sequence length="180" mass="20072">MWSTITVHYLLQFLQLQKECTGKILPSHARILLEGLCGKLSASFSDTLAIPRNPIGCKDKEYDLRAQMMDLEFVVNQGLRLKLKNAPHGLEPSLICWFNIGAASEDLVLLRKIEENRLNLQEEAAPAGEQSSPPAPKTAKQLTGKRNQERVKSILLLAIPDEYLLKFHNVPDTKCLGAAI</sequence>
<evidence type="ECO:0000256" key="1">
    <source>
        <dbReference type="SAM" id="MobiDB-lite"/>
    </source>
</evidence>
<evidence type="ECO:0000313" key="2">
    <source>
        <dbReference type="EMBL" id="GJT05898.1"/>
    </source>
</evidence>
<keyword evidence="3" id="KW-1185">Reference proteome</keyword>